<dbReference type="PROSITE" id="PS50011">
    <property type="entry name" value="PROTEIN_KINASE_DOM"/>
    <property type="match status" value="1"/>
</dbReference>
<comment type="catalytic activity">
    <reaction evidence="8">
        <text>L-threonyl-[protein] + ATP = O-phospho-L-threonyl-[protein] + ADP + H(+)</text>
        <dbReference type="Rhea" id="RHEA:46608"/>
        <dbReference type="Rhea" id="RHEA-COMP:11060"/>
        <dbReference type="Rhea" id="RHEA-COMP:11605"/>
        <dbReference type="ChEBI" id="CHEBI:15378"/>
        <dbReference type="ChEBI" id="CHEBI:30013"/>
        <dbReference type="ChEBI" id="CHEBI:30616"/>
        <dbReference type="ChEBI" id="CHEBI:61977"/>
        <dbReference type="ChEBI" id="CHEBI:456216"/>
        <dbReference type="EC" id="2.7.11.1"/>
    </reaction>
</comment>
<evidence type="ECO:0000256" key="8">
    <source>
        <dbReference type="ARBA" id="ARBA00047899"/>
    </source>
</evidence>
<dbReference type="CDD" id="cd05581">
    <property type="entry name" value="STKc_PDK1"/>
    <property type="match status" value="1"/>
</dbReference>
<accession>A0ABP9XNY1</accession>
<keyword evidence="6" id="KW-0418">Kinase</keyword>
<evidence type="ECO:0000256" key="6">
    <source>
        <dbReference type="ARBA" id="ARBA00022777"/>
    </source>
</evidence>
<evidence type="ECO:0000256" key="7">
    <source>
        <dbReference type="ARBA" id="ARBA00022840"/>
    </source>
</evidence>
<dbReference type="Gene3D" id="3.30.200.20">
    <property type="entry name" value="Phosphorylase Kinase, domain 1"/>
    <property type="match status" value="1"/>
</dbReference>
<dbReference type="SMART" id="SM00220">
    <property type="entry name" value="S_TKc"/>
    <property type="match status" value="1"/>
</dbReference>
<gene>
    <name evidence="13" type="ORF">HPULCUR_001429</name>
</gene>
<evidence type="ECO:0000256" key="9">
    <source>
        <dbReference type="ARBA" id="ARBA00048679"/>
    </source>
</evidence>
<evidence type="ECO:0000256" key="4">
    <source>
        <dbReference type="ARBA" id="ARBA00022679"/>
    </source>
</evidence>
<evidence type="ECO:0000256" key="1">
    <source>
        <dbReference type="ARBA" id="ARBA00010006"/>
    </source>
</evidence>
<dbReference type="InterPro" id="IPR008271">
    <property type="entry name" value="Ser/Thr_kinase_AS"/>
</dbReference>
<keyword evidence="4" id="KW-0808">Transferase</keyword>
<dbReference type="EMBL" id="BAABUJ010000005">
    <property type="protein sequence ID" value="GAA5796060.1"/>
    <property type="molecule type" value="Genomic_DNA"/>
</dbReference>
<dbReference type="InterPro" id="IPR000719">
    <property type="entry name" value="Prot_kinase_dom"/>
</dbReference>
<evidence type="ECO:0000313" key="14">
    <source>
        <dbReference type="Proteomes" id="UP001476247"/>
    </source>
</evidence>
<evidence type="ECO:0000256" key="2">
    <source>
        <dbReference type="ARBA" id="ARBA00012513"/>
    </source>
</evidence>
<dbReference type="InterPro" id="IPR011993">
    <property type="entry name" value="PH-like_dom_sf"/>
</dbReference>
<organism evidence="13 14">
    <name type="scientific">Helicostylum pulchrum</name>
    <dbReference type="NCBI Taxonomy" id="562976"/>
    <lineage>
        <taxon>Eukaryota</taxon>
        <taxon>Fungi</taxon>
        <taxon>Fungi incertae sedis</taxon>
        <taxon>Mucoromycota</taxon>
        <taxon>Mucoromycotina</taxon>
        <taxon>Mucoromycetes</taxon>
        <taxon>Mucorales</taxon>
        <taxon>Mucorineae</taxon>
        <taxon>Mucoraceae</taxon>
        <taxon>Helicostylum</taxon>
    </lineage>
</organism>
<dbReference type="EC" id="2.7.11.1" evidence="2"/>
<proteinExistence type="inferred from homology"/>
<dbReference type="InterPro" id="IPR050236">
    <property type="entry name" value="Ser_Thr_kinase_AGC"/>
</dbReference>
<dbReference type="PANTHER" id="PTHR24356">
    <property type="entry name" value="SERINE/THREONINE-PROTEIN KINASE"/>
    <property type="match status" value="1"/>
</dbReference>
<dbReference type="Gene3D" id="1.10.510.10">
    <property type="entry name" value="Transferase(Phosphotransferase) domain 1"/>
    <property type="match status" value="1"/>
</dbReference>
<evidence type="ECO:0000256" key="5">
    <source>
        <dbReference type="ARBA" id="ARBA00022741"/>
    </source>
</evidence>
<dbReference type="InterPro" id="IPR017441">
    <property type="entry name" value="Protein_kinase_ATP_BS"/>
</dbReference>
<dbReference type="Proteomes" id="UP001476247">
    <property type="component" value="Unassembled WGS sequence"/>
</dbReference>
<dbReference type="PROSITE" id="PS00108">
    <property type="entry name" value="PROTEIN_KINASE_ST"/>
    <property type="match status" value="1"/>
</dbReference>
<dbReference type="Pfam" id="PF00069">
    <property type="entry name" value="Pkinase"/>
    <property type="match status" value="1"/>
</dbReference>
<reference evidence="13 14" key="1">
    <citation type="submission" date="2024-04" db="EMBL/GenBank/DDBJ databases">
        <title>genome sequences of Mucor flavus KT1a and Helicostylum pulchrum KT1b strains isolation_sourced from the surface of a dry-aged beef.</title>
        <authorList>
            <person name="Toyotome T."/>
            <person name="Hosono M."/>
            <person name="Torimaru M."/>
            <person name="Fukuda K."/>
            <person name="Mikami N."/>
        </authorList>
    </citation>
    <scope>NUCLEOTIDE SEQUENCE [LARGE SCALE GENOMIC DNA]</scope>
    <source>
        <strain evidence="13 14">KT1b</strain>
    </source>
</reference>
<dbReference type="InterPro" id="IPR011009">
    <property type="entry name" value="Kinase-like_dom_sf"/>
</dbReference>
<keyword evidence="7 10" id="KW-0067">ATP-binding</keyword>
<dbReference type="InterPro" id="IPR039046">
    <property type="entry name" value="PDPK1"/>
</dbReference>
<dbReference type="Gene3D" id="2.30.29.30">
    <property type="entry name" value="Pleckstrin-homology domain (PH domain)/Phosphotyrosine-binding domain (PTB)"/>
    <property type="match status" value="1"/>
</dbReference>
<keyword evidence="5 10" id="KW-0547">Nucleotide-binding</keyword>
<comment type="similarity">
    <text evidence="1">Belongs to the protein kinase superfamily. AGC Ser/Thr protein kinase family. PDPK1 subfamily.</text>
</comment>
<protein>
    <recommendedName>
        <fullName evidence="2">non-specific serine/threonine protein kinase</fullName>
        <ecNumber evidence="2">2.7.11.1</ecNumber>
    </recommendedName>
</protein>
<comment type="catalytic activity">
    <reaction evidence="9">
        <text>L-seryl-[protein] + ATP = O-phospho-L-seryl-[protein] + ADP + H(+)</text>
        <dbReference type="Rhea" id="RHEA:17989"/>
        <dbReference type="Rhea" id="RHEA-COMP:9863"/>
        <dbReference type="Rhea" id="RHEA-COMP:11604"/>
        <dbReference type="ChEBI" id="CHEBI:15378"/>
        <dbReference type="ChEBI" id="CHEBI:29999"/>
        <dbReference type="ChEBI" id="CHEBI:30616"/>
        <dbReference type="ChEBI" id="CHEBI:83421"/>
        <dbReference type="ChEBI" id="CHEBI:456216"/>
        <dbReference type="EC" id="2.7.11.1"/>
    </reaction>
</comment>
<feature type="compositionally biased region" description="Low complexity" evidence="11">
    <location>
        <begin position="10"/>
        <end position="27"/>
    </location>
</feature>
<dbReference type="PROSITE" id="PS00107">
    <property type="entry name" value="PROTEIN_KINASE_ATP"/>
    <property type="match status" value="1"/>
</dbReference>
<evidence type="ECO:0000313" key="13">
    <source>
        <dbReference type="EMBL" id="GAA5796060.1"/>
    </source>
</evidence>
<sequence>MDEAPSSPRLSHNSKSTTSLTHTTGGSEPTLSTEVDDPSHPLYHHRRIVSDFDYGDILGEGSYSTVLIGKDKRTGKQYAVKRLDKAHIVKNNKVKYVMIERDALSRMNHPGIVKLYWTYKDNRSLYFVLDLARSGELYTYVRRLAPFDLETAKFYAAEILLAIEHIHERGVIHRDIKPENILLDDSMHIKVTDFGSAKIIDENNQQEGEDTAGTRSFVGTAEYVSPELLRSDRVSKEADMWAFGCVIYQMLSGKSPFKAPTDYLIFQKIKNLEYVMPDEFPSAAKDIIQKLLTSDPEQRFGSQTLGGIQAMKDHPFFDGVDWENIFNLTAPPLKERLEEEAKKHPIVQPKFDFDGVEDDEDDEDIWFHNNRGNSQKDPFRDRTPVVHESISPLSSADVSPLDPVKHEELAADSPELNPTSSFLNRASVLQREESTKGMSQLSSVASSVQSIPERIGPHPTWIPHLYPNESVIKSGRVTRRRAFISKKRNLVLTNRPRLLYLDEGSGKDKFDGNLRCEIPWTSKLLPELKGKSIFCIHTPEKSYTFEDRKHAQEWVNTINSMLVDTFGVAS</sequence>
<keyword evidence="3" id="KW-0723">Serine/threonine-protein kinase</keyword>
<evidence type="ECO:0000256" key="3">
    <source>
        <dbReference type="ARBA" id="ARBA00022527"/>
    </source>
</evidence>
<evidence type="ECO:0000256" key="11">
    <source>
        <dbReference type="SAM" id="MobiDB-lite"/>
    </source>
</evidence>
<feature type="domain" description="Protein kinase" evidence="12">
    <location>
        <begin position="52"/>
        <end position="317"/>
    </location>
</feature>
<evidence type="ECO:0000256" key="10">
    <source>
        <dbReference type="PROSITE-ProRule" id="PRU10141"/>
    </source>
</evidence>
<keyword evidence="14" id="KW-1185">Reference proteome</keyword>
<name>A0ABP9XNY1_9FUNG</name>
<dbReference type="SUPFAM" id="SSF50729">
    <property type="entry name" value="PH domain-like"/>
    <property type="match status" value="1"/>
</dbReference>
<dbReference type="PANTHER" id="PTHR24356:SF163">
    <property type="entry name" value="3-PHOSPHOINOSITIDE-DEPENDENT PROTEIN KINASE 1-RELATED"/>
    <property type="match status" value="1"/>
</dbReference>
<dbReference type="SUPFAM" id="SSF56112">
    <property type="entry name" value="Protein kinase-like (PK-like)"/>
    <property type="match status" value="1"/>
</dbReference>
<comment type="caution">
    <text evidence="13">The sequence shown here is derived from an EMBL/GenBank/DDBJ whole genome shotgun (WGS) entry which is preliminary data.</text>
</comment>
<dbReference type="Pfam" id="PF14593">
    <property type="entry name" value="PH_3"/>
    <property type="match status" value="1"/>
</dbReference>
<feature type="region of interest" description="Disordered" evidence="11">
    <location>
        <begin position="1"/>
        <end position="39"/>
    </location>
</feature>
<dbReference type="InterPro" id="IPR033931">
    <property type="entry name" value="PDK1-typ_PH"/>
</dbReference>
<feature type="binding site" evidence="10">
    <location>
        <position position="81"/>
    </location>
    <ligand>
        <name>ATP</name>
        <dbReference type="ChEBI" id="CHEBI:30616"/>
    </ligand>
</feature>
<evidence type="ECO:0000259" key="12">
    <source>
        <dbReference type="PROSITE" id="PS50011"/>
    </source>
</evidence>